<evidence type="ECO:0000313" key="2">
    <source>
        <dbReference type="EMBL" id="GGI75532.1"/>
    </source>
</evidence>
<reference evidence="2" key="2">
    <citation type="submission" date="2020-09" db="EMBL/GenBank/DDBJ databases">
        <authorList>
            <person name="Sun Q."/>
            <person name="Ohkuma M."/>
        </authorList>
    </citation>
    <scope>NUCLEOTIDE SEQUENCE</scope>
    <source>
        <strain evidence="2">JCM 30804</strain>
    </source>
</reference>
<feature type="transmembrane region" description="Helical" evidence="1">
    <location>
        <begin position="33"/>
        <end position="51"/>
    </location>
</feature>
<gene>
    <name evidence="2" type="primary">yijD</name>
    <name evidence="2" type="ORF">GCM10009332_11200</name>
</gene>
<dbReference type="InterPro" id="IPR009867">
    <property type="entry name" value="DUF1422"/>
</dbReference>
<dbReference type="Proteomes" id="UP000613743">
    <property type="component" value="Unassembled WGS sequence"/>
</dbReference>
<sequence length="116" mass="12717">MSQTSIPSKLLASTFVLGLSVNACFSALAISHVPFSVFPFLTIYFVATYFYKNYIEAQDPLPLAPAWAAFFLGLFSYSASLGAQYPENGSNIISIAFTAVLAIWLVYKLMVNKKQA</sequence>
<dbReference type="EMBL" id="BMPZ01000002">
    <property type="protein sequence ID" value="GGI75532.1"/>
    <property type="molecule type" value="Genomic_DNA"/>
</dbReference>
<evidence type="ECO:0000313" key="3">
    <source>
        <dbReference type="Proteomes" id="UP000613743"/>
    </source>
</evidence>
<proteinExistence type="predicted"/>
<dbReference type="AlphaFoldDB" id="A0A917JNH2"/>
<reference evidence="2" key="1">
    <citation type="journal article" date="2014" name="Int. J. Syst. Evol. Microbiol.">
        <title>Complete genome sequence of Corynebacterium casei LMG S-19264T (=DSM 44701T), isolated from a smear-ripened cheese.</title>
        <authorList>
            <consortium name="US DOE Joint Genome Institute (JGI-PGF)"/>
            <person name="Walter F."/>
            <person name="Albersmeier A."/>
            <person name="Kalinowski J."/>
            <person name="Ruckert C."/>
        </authorList>
    </citation>
    <scope>NUCLEOTIDE SEQUENCE</scope>
    <source>
        <strain evidence="2">JCM 30804</strain>
    </source>
</reference>
<keyword evidence="1" id="KW-0812">Transmembrane</keyword>
<protein>
    <submittedName>
        <fullName evidence="2">Membrane protein</fullName>
    </submittedName>
</protein>
<organism evidence="2 3">
    <name type="scientific">Shewanella gelidii</name>
    <dbReference type="NCBI Taxonomy" id="1642821"/>
    <lineage>
        <taxon>Bacteria</taxon>
        <taxon>Pseudomonadati</taxon>
        <taxon>Pseudomonadota</taxon>
        <taxon>Gammaproteobacteria</taxon>
        <taxon>Alteromonadales</taxon>
        <taxon>Shewanellaceae</taxon>
        <taxon>Shewanella</taxon>
    </lineage>
</organism>
<keyword evidence="1" id="KW-0472">Membrane</keyword>
<evidence type="ECO:0000256" key="1">
    <source>
        <dbReference type="SAM" id="Phobius"/>
    </source>
</evidence>
<comment type="caution">
    <text evidence="2">The sequence shown here is derived from an EMBL/GenBank/DDBJ whole genome shotgun (WGS) entry which is preliminary data.</text>
</comment>
<dbReference type="RefSeq" id="WP_188918723.1">
    <property type="nucleotide sequence ID" value="NZ_BMPZ01000002.1"/>
</dbReference>
<feature type="transmembrane region" description="Helical" evidence="1">
    <location>
        <begin position="63"/>
        <end position="83"/>
    </location>
</feature>
<keyword evidence="3" id="KW-1185">Reference proteome</keyword>
<keyword evidence="1" id="KW-1133">Transmembrane helix</keyword>
<name>A0A917JNH2_9GAMM</name>
<dbReference type="Pfam" id="PF07226">
    <property type="entry name" value="DUF1422"/>
    <property type="match status" value="1"/>
</dbReference>
<accession>A0A917JNH2</accession>
<feature type="transmembrane region" description="Helical" evidence="1">
    <location>
        <begin position="89"/>
        <end position="107"/>
    </location>
</feature>